<dbReference type="InParanoid" id="A0A3Q7EIY3"/>
<dbReference type="AlphaFoldDB" id="A0A3Q7EIY3"/>
<dbReference type="Gramene" id="Solyc01g087330.3.1">
    <property type="protein sequence ID" value="Solyc01g087330.3.1"/>
    <property type="gene ID" value="Solyc01g087330.3"/>
</dbReference>
<reference evidence="1" key="2">
    <citation type="submission" date="2019-01" db="UniProtKB">
        <authorList>
            <consortium name="EnsemblPlants"/>
        </authorList>
    </citation>
    <scope>IDENTIFICATION</scope>
    <source>
        <strain evidence="1">cv. Heinz 1706</strain>
    </source>
</reference>
<sequence length="103" mass="11357">MDEFLHRGTVIEIFKGSSVLSVALDDGKKKNLELGNQGICCVSEAKMLTATKIVYRSFPSYRFSFLLRGRTQFLSLLVAADDITVIIIEAQGPILCGKVVSHH</sequence>
<protein>
    <submittedName>
        <fullName evidence="1">Uncharacterized protein</fullName>
    </submittedName>
</protein>
<reference evidence="1" key="1">
    <citation type="journal article" date="2012" name="Nature">
        <title>The tomato genome sequence provides insights into fleshy fruit evolution.</title>
        <authorList>
            <consortium name="Tomato Genome Consortium"/>
        </authorList>
    </citation>
    <scope>NUCLEOTIDE SEQUENCE [LARGE SCALE GENOMIC DNA]</scope>
    <source>
        <strain evidence="1">cv. Heinz 1706</strain>
    </source>
</reference>
<dbReference type="Proteomes" id="UP000004994">
    <property type="component" value="Chromosome 1"/>
</dbReference>
<keyword evidence="2" id="KW-1185">Reference proteome</keyword>
<name>A0A3Q7EIY3_SOLLC</name>
<proteinExistence type="predicted"/>
<dbReference type="EnsemblPlants" id="Solyc01g087330.3.1">
    <property type="protein sequence ID" value="Solyc01g087330.3.1"/>
    <property type="gene ID" value="Solyc01g087330.3"/>
</dbReference>
<evidence type="ECO:0000313" key="1">
    <source>
        <dbReference type="EnsemblPlants" id="Solyc01g087330.3.1"/>
    </source>
</evidence>
<organism evidence="1">
    <name type="scientific">Solanum lycopersicum</name>
    <name type="common">Tomato</name>
    <name type="synonym">Lycopersicon esculentum</name>
    <dbReference type="NCBI Taxonomy" id="4081"/>
    <lineage>
        <taxon>Eukaryota</taxon>
        <taxon>Viridiplantae</taxon>
        <taxon>Streptophyta</taxon>
        <taxon>Embryophyta</taxon>
        <taxon>Tracheophyta</taxon>
        <taxon>Spermatophyta</taxon>
        <taxon>Magnoliopsida</taxon>
        <taxon>eudicotyledons</taxon>
        <taxon>Gunneridae</taxon>
        <taxon>Pentapetalae</taxon>
        <taxon>asterids</taxon>
        <taxon>lamiids</taxon>
        <taxon>Solanales</taxon>
        <taxon>Solanaceae</taxon>
        <taxon>Solanoideae</taxon>
        <taxon>Solaneae</taxon>
        <taxon>Solanum</taxon>
        <taxon>Solanum subgen. Lycopersicon</taxon>
    </lineage>
</organism>
<evidence type="ECO:0000313" key="2">
    <source>
        <dbReference type="Proteomes" id="UP000004994"/>
    </source>
</evidence>
<accession>A0A3Q7EIY3</accession>